<keyword evidence="3" id="KW-1185">Reference proteome</keyword>
<proteinExistence type="predicted"/>
<dbReference type="EMBL" id="LS483470">
    <property type="protein sequence ID" value="SQI43402.1"/>
    <property type="molecule type" value="Genomic_DNA"/>
</dbReference>
<evidence type="ECO:0000313" key="3">
    <source>
        <dbReference type="Proteomes" id="UP000249005"/>
    </source>
</evidence>
<dbReference type="RefSeq" id="WP_111741381.1">
    <property type="nucleotide sequence ID" value="NZ_LR698987.1"/>
</dbReference>
<evidence type="ECO:0000313" key="2">
    <source>
        <dbReference type="EMBL" id="SQI43402.1"/>
    </source>
</evidence>
<dbReference type="InterPro" id="IPR002881">
    <property type="entry name" value="DUF58"/>
</dbReference>
<name>A0A2X4V9K4_9GAMM</name>
<dbReference type="Proteomes" id="UP000249005">
    <property type="component" value="Chromosome 1"/>
</dbReference>
<dbReference type="Pfam" id="PF01882">
    <property type="entry name" value="DUF58"/>
    <property type="match status" value="1"/>
</dbReference>
<accession>A0A2X4V9K4</accession>
<gene>
    <name evidence="2" type="ORF">NCTC12151_03026</name>
</gene>
<reference evidence="2 3" key="1">
    <citation type="submission" date="2018-06" db="EMBL/GenBank/DDBJ databases">
        <authorList>
            <consortium name="Pathogen Informatics"/>
            <person name="Doyle S."/>
        </authorList>
    </citation>
    <scope>NUCLEOTIDE SEQUENCE [LARGE SCALE GENOMIC DNA]</scope>
    <source>
        <strain evidence="2 3">NCTC12151</strain>
    </source>
</reference>
<protein>
    <submittedName>
        <fullName evidence="2">Uncharacterized conserved protein (Some members contain a von Willebrand factor type A (VWA) domain)</fullName>
    </submittedName>
</protein>
<sequence>MILPSNRLLTLGGVWFFASIPAAIEPMLLPFWLAAGGVLLFIITLDAARLVRQPLPEIRRDVAGSLPQTVWSDVKLYLTTKVASGQLLKIKDSPPEKCEYSDDAVTLRLEPQRETEVVYQIRPMMRGDLSFGQTHLRLESPWRLWQRQMWIGERQKISVYPNFAPITQMALQTTLTQLSMGFHKFRKRGQGMEFEQLREYRSGDSLRQIDWKATTRMRKMISREYQDERNQRIFIMLDCGRRMGAGEGELTHFDHTLDAVLLLSYVGLRYGDSVGLMSFGGPERYLSPVRSVNAINRVLHEIYDLQPTLASSDFETAAQSLVSRERKRSLVVVFTNLRDEDESSLLGAVRLLSKRHLVLVASLREAELDQAAELPIENAQDAALRAAAASYQARRKSVLARLRSSGVLCLDVQPQELAVESVNRYLAIKAAGRL</sequence>
<dbReference type="AlphaFoldDB" id="A0A2X4V9K4"/>
<feature type="domain" description="DUF58" evidence="1">
    <location>
        <begin position="197"/>
        <end position="395"/>
    </location>
</feature>
<organism evidence="2 3">
    <name type="scientific">Leminorella richardii</name>
    <dbReference type="NCBI Taxonomy" id="158841"/>
    <lineage>
        <taxon>Bacteria</taxon>
        <taxon>Pseudomonadati</taxon>
        <taxon>Pseudomonadota</taxon>
        <taxon>Gammaproteobacteria</taxon>
        <taxon>Enterobacterales</taxon>
        <taxon>Budviciaceae</taxon>
        <taxon>Leminorella</taxon>
    </lineage>
</organism>
<dbReference type="PANTHER" id="PTHR33608">
    <property type="entry name" value="BLL2464 PROTEIN"/>
    <property type="match status" value="1"/>
</dbReference>
<dbReference type="OrthoDB" id="9812729at2"/>
<dbReference type="SUPFAM" id="SSF53300">
    <property type="entry name" value="vWA-like"/>
    <property type="match status" value="1"/>
</dbReference>
<dbReference type="Gene3D" id="3.40.50.410">
    <property type="entry name" value="von Willebrand factor, type A domain"/>
    <property type="match status" value="1"/>
</dbReference>
<dbReference type="InterPro" id="IPR036465">
    <property type="entry name" value="vWFA_dom_sf"/>
</dbReference>
<dbReference type="KEGG" id="lri:NCTC12151_03026"/>
<dbReference type="PANTHER" id="PTHR33608:SF3">
    <property type="entry name" value="SLR2013 PROTEIN"/>
    <property type="match status" value="1"/>
</dbReference>
<evidence type="ECO:0000259" key="1">
    <source>
        <dbReference type="Pfam" id="PF01882"/>
    </source>
</evidence>